<sequence length="115" mass="12486">MSLKSTITVLYERLSDGEGRFDVSYYVNIHMSIVMDKWKAFNIEDWQVVEYTSAFLDVAAPYVASAVVTFGSADGASKALSAAETKDVFGDVPNFTNLKPLLMLGKVAGHSQGAI</sequence>
<evidence type="ECO:0000313" key="3">
    <source>
        <dbReference type="Proteomes" id="UP001160390"/>
    </source>
</evidence>
<protein>
    <recommendedName>
        <fullName evidence="4">Ethyl tert-butyl ether degradation EthD</fullName>
    </recommendedName>
</protein>
<evidence type="ECO:0000313" key="2">
    <source>
        <dbReference type="EMBL" id="CAI6092560.1"/>
    </source>
</evidence>
<reference evidence="2" key="1">
    <citation type="submission" date="2023-01" db="EMBL/GenBank/DDBJ databases">
        <authorList>
            <person name="Piombo E."/>
        </authorList>
    </citation>
    <scope>NUCLEOTIDE SEQUENCE</scope>
</reference>
<comment type="caution">
    <text evidence="2">The sequence shown here is derived from an EMBL/GenBank/DDBJ whole genome shotgun (WGS) entry which is preliminary data.</text>
</comment>
<dbReference type="AlphaFoldDB" id="A0AA35M8N8"/>
<organism evidence="2 3">
    <name type="scientific">Clonostachys chloroleuca</name>
    <dbReference type="NCBI Taxonomy" id="1926264"/>
    <lineage>
        <taxon>Eukaryota</taxon>
        <taxon>Fungi</taxon>
        <taxon>Dikarya</taxon>
        <taxon>Ascomycota</taxon>
        <taxon>Pezizomycotina</taxon>
        <taxon>Sordariomycetes</taxon>
        <taxon>Hypocreomycetidae</taxon>
        <taxon>Hypocreales</taxon>
        <taxon>Bionectriaceae</taxon>
        <taxon>Clonostachys</taxon>
    </lineage>
</organism>
<dbReference type="PANTHER" id="PTHR40260:SF2">
    <property type="entry name" value="BLR8190 PROTEIN"/>
    <property type="match status" value="1"/>
</dbReference>
<evidence type="ECO:0008006" key="4">
    <source>
        <dbReference type="Google" id="ProtNLM"/>
    </source>
</evidence>
<dbReference type="PANTHER" id="PTHR40260">
    <property type="entry name" value="BLR8190 PROTEIN"/>
    <property type="match status" value="1"/>
</dbReference>
<dbReference type="InterPro" id="IPR011008">
    <property type="entry name" value="Dimeric_a/b-barrel"/>
</dbReference>
<evidence type="ECO:0000256" key="1">
    <source>
        <dbReference type="ARBA" id="ARBA00005986"/>
    </source>
</evidence>
<dbReference type="NCBIfam" id="TIGR02118">
    <property type="entry name" value="EthD family reductase"/>
    <property type="match status" value="1"/>
</dbReference>
<keyword evidence="3" id="KW-1185">Reference proteome</keyword>
<comment type="similarity">
    <text evidence="1">Belongs to the tpcK family.</text>
</comment>
<accession>A0AA35M8N8</accession>
<dbReference type="GO" id="GO:0016491">
    <property type="term" value="F:oxidoreductase activity"/>
    <property type="evidence" value="ECO:0007669"/>
    <property type="project" value="InterPro"/>
</dbReference>
<dbReference type="EMBL" id="CABFNP030001233">
    <property type="protein sequence ID" value="CAI6092560.1"/>
    <property type="molecule type" value="Genomic_DNA"/>
</dbReference>
<dbReference type="InterPro" id="IPR009799">
    <property type="entry name" value="EthD_dom"/>
</dbReference>
<proteinExistence type="inferred from homology"/>
<name>A0AA35M8N8_9HYPO</name>
<dbReference type="Gene3D" id="3.30.70.100">
    <property type="match status" value="1"/>
</dbReference>
<dbReference type="SUPFAM" id="SSF54909">
    <property type="entry name" value="Dimeric alpha+beta barrel"/>
    <property type="match status" value="1"/>
</dbReference>
<gene>
    <name evidence="2" type="ORF">CCHLO57077_00018658</name>
</gene>
<dbReference type="Proteomes" id="UP001160390">
    <property type="component" value="Unassembled WGS sequence"/>
</dbReference>